<dbReference type="OrthoDB" id="4878398at2"/>
<dbReference type="EMBL" id="VJXX01000006">
    <property type="protein sequence ID" value="MPY12006.1"/>
    <property type="molecule type" value="Genomic_DNA"/>
</dbReference>
<name>A0A7X1NS45_9MICC</name>
<dbReference type="Proteomes" id="UP000326464">
    <property type="component" value="Unassembled WGS sequence"/>
</dbReference>
<reference evidence="3" key="1">
    <citation type="submission" date="2019-07" db="EMBL/GenBank/DDBJ databases">
        <title>Arthrobacter KR32 sp. nov., isolated from mountain cheese made of cows milk.</title>
        <authorList>
            <person name="Flegler A."/>
        </authorList>
    </citation>
    <scope>NUCLEOTIDE SEQUENCE [LARGE SCALE GENOMIC DNA]</scope>
    <source>
        <strain evidence="3">KR32</strain>
    </source>
</reference>
<dbReference type="AlphaFoldDB" id="A0A7X1NS45"/>
<keyword evidence="1" id="KW-0812">Transmembrane</keyword>
<protein>
    <recommendedName>
        <fullName evidence="4">Alkaline shock response membrane anchor protein AmaP</fullName>
    </recommendedName>
</protein>
<dbReference type="RefSeq" id="WP_152816870.1">
    <property type="nucleotide sequence ID" value="NZ_VJXX01000006.1"/>
</dbReference>
<evidence type="ECO:0008006" key="4">
    <source>
        <dbReference type="Google" id="ProtNLM"/>
    </source>
</evidence>
<evidence type="ECO:0000313" key="3">
    <source>
        <dbReference type="Proteomes" id="UP000326464"/>
    </source>
</evidence>
<keyword evidence="3" id="KW-1185">Reference proteome</keyword>
<keyword evidence="1" id="KW-0472">Membrane</keyword>
<gene>
    <name evidence="2" type="ORF">FNH21_14985</name>
</gene>
<proteinExistence type="predicted"/>
<evidence type="ECO:0000256" key="1">
    <source>
        <dbReference type="SAM" id="Phobius"/>
    </source>
</evidence>
<comment type="caution">
    <text evidence="2">The sequence shown here is derived from an EMBL/GenBank/DDBJ whole genome shotgun (WGS) entry which is preliminary data.</text>
</comment>
<evidence type="ECO:0000313" key="2">
    <source>
        <dbReference type="EMBL" id="MPY12006.1"/>
    </source>
</evidence>
<sequence length="201" mass="20612">MRQSPAALNRSWLAIIGVLLLLGAAALVVATAGLLDTVIPGAAAPENGAPLLDVDPAATAAAPAVLGGAAGVGVLLALLGLAWLAAQVPRRRRTRTYRLHGAEDNGLVTINPTVLEGALNADIERLPGVEKSRSVLRGSSTAPDVTIRTTVDHRASIGDTVRSIRGGAVERLAGSLEAMPRTVAIIVDVSTSTSRTRNVTQ</sequence>
<feature type="transmembrane region" description="Helical" evidence="1">
    <location>
        <begin position="12"/>
        <end position="35"/>
    </location>
</feature>
<keyword evidence="1" id="KW-1133">Transmembrane helix</keyword>
<accession>A0A7X1NS45</accession>
<feature type="transmembrane region" description="Helical" evidence="1">
    <location>
        <begin position="60"/>
        <end position="86"/>
    </location>
</feature>
<organism evidence="2 3">
    <name type="scientific">Arthrobacter bussei</name>
    <dbReference type="NCBI Taxonomy" id="2594179"/>
    <lineage>
        <taxon>Bacteria</taxon>
        <taxon>Bacillati</taxon>
        <taxon>Actinomycetota</taxon>
        <taxon>Actinomycetes</taxon>
        <taxon>Micrococcales</taxon>
        <taxon>Micrococcaceae</taxon>
        <taxon>Arthrobacter</taxon>
    </lineage>
</organism>